<reference evidence="1 2" key="1">
    <citation type="submission" date="2023-01" db="EMBL/GenBank/DDBJ databases">
        <authorList>
            <person name="Whitehead M."/>
        </authorList>
    </citation>
    <scope>NUCLEOTIDE SEQUENCE [LARGE SCALE GENOMIC DNA]</scope>
</reference>
<dbReference type="EMBL" id="CARXXK010000001">
    <property type="protein sequence ID" value="CAI6349333.1"/>
    <property type="molecule type" value="Genomic_DNA"/>
</dbReference>
<accession>A0AAV0W1C4</accession>
<dbReference type="Proteomes" id="UP001160148">
    <property type="component" value="Unassembled WGS sequence"/>
</dbReference>
<comment type="caution">
    <text evidence="1">The sequence shown here is derived from an EMBL/GenBank/DDBJ whole genome shotgun (WGS) entry which is preliminary data.</text>
</comment>
<organism evidence="1 2">
    <name type="scientific">Macrosiphum euphorbiae</name>
    <name type="common">potato aphid</name>
    <dbReference type="NCBI Taxonomy" id="13131"/>
    <lineage>
        <taxon>Eukaryota</taxon>
        <taxon>Metazoa</taxon>
        <taxon>Ecdysozoa</taxon>
        <taxon>Arthropoda</taxon>
        <taxon>Hexapoda</taxon>
        <taxon>Insecta</taxon>
        <taxon>Pterygota</taxon>
        <taxon>Neoptera</taxon>
        <taxon>Paraneoptera</taxon>
        <taxon>Hemiptera</taxon>
        <taxon>Sternorrhyncha</taxon>
        <taxon>Aphidomorpha</taxon>
        <taxon>Aphidoidea</taxon>
        <taxon>Aphididae</taxon>
        <taxon>Macrosiphini</taxon>
        <taxon>Macrosiphum</taxon>
    </lineage>
</organism>
<name>A0AAV0W1C4_9HEMI</name>
<dbReference type="AlphaFoldDB" id="A0AAV0W1C4"/>
<evidence type="ECO:0000313" key="1">
    <source>
        <dbReference type="EMBL" id="CAI6349333.1"/>
    </source>
</evidence>
<keyword evidence="2" id="KW-1185">Reference proteome</keyword>
<sequence length="104" mass="12005">MCSRILKVVNMAVLHPAVRSMSCAIKNKDPYINLEMYRRIAENKAKFPAPREVKTSPKTIYKSKVEFGPWYTNELQQYFQIIGVKFFFWPGVFTTVAEIVAGLL</sequence>
<protein>
    <submittedName>
        <fullName evidence="1">Uncharacterized protein</fullName>
    </submittedName>
</protein>
<proteinExistence type="predicted"/>
<evidence type="ECO:0000313" key="2">
    <source>
        <dbReference type="Proteomes" id="UP001160148"/>
    </source>
</evidence>
<gene>
    <name evidence="1" type="ORF">MEUPH1_LOCUS5907</name>
</gene>